<dbReference type="Gene3D" id="2.10.109.10">
    <property type="entry name" value="Umud Fragment, subunit A"/>
    <property type="match status" value="1"/>
</dbReference>
<dbReference type="SUPFAM" id="SSF51306">
    <property type="entry name" value="LexA/Signal peptidase"/>
    <property type="match status" value="1"/>
</dbReference>
<dbReference type="Proteomes" id="UP001595789">
    <property type="component" value="Unassembled WGS sequence"/>
</dbReference>
<evidence type="ECO:0000313" key="3">
    <source>
        <dbReference type="Proteomes" id="UP001595789"/>
    </source>
</evidence>
<proteinExistence type="predicted"/>
<comment type="caution">
    <text evidence="2">The sequence shown here is derived from an EMBL/GenBank/DDBJ whole genome shotgun (WGS) entry which is preliminary data.</text>
</comment>
<dbReference type="InterPro" id="IPR019533">
    <property type="entry name" value="Peptidase_S26"/>
</dbReference>
<feature type="domain" description="Peptidase S26" evidence="1">
    <location>
        <begin position="5"/>
        <end position="34"/>
    </location>
</feature>
<dbReference type="RefSeq" id="WP_378980922.1">
    <property type="nucleotide sequence ID" value="NZ_JBHSBW010000003.1"/>
</dbReference>
<dbReference type="InterPro" id="IPR036286">
    <property type="entry name" value="LexA/Signal_pep-like_sf"/>
</dbReference>
<protein>
    <submittedName>
        <fullName evidence="2">S26 family signal peptidase</fullName>
    </submittedName>
</protein>
<gene>
    <name evidence="2" type="ORF">ACFOWA_00945</name>
</gene>
<name>A0ABV8P507_9SPHI</name>
<reference evidence="3" key="1">
    <citation type="journal article" date="2019" name="Int. J. Syst. Evol. Microbiol.">
        <title>The Global Catalogue of Microorganisms (GCM) 10K type strain sequencing project: providing services to taxonomists for standard genome sequencing and annotation.</title>
        <authorList>
            <consortium name="The Broad Institute Genomics Platform"/>
            <consortium name="The Broad Institute Genome Sequencing Center for Infectious Disease"/>
            <person name="Wu L."/>
            <person name="Ma J."/>
        </authorList>
    </citation>
    <scope>NUCLEOTIDE SEQUENCE [LARGE SCALE GENOMIC DNA]</scope>
    <source>
        <strain evidence="3">CCM 8691</strain>
    </source>
</reference>
<dbReference type="Pfam" id="PF10502">
    <property type="entry name" value="Peptidase_S26"/>
    <property type="match status" value="1"/>
</dbReference>
<accession>A0ABV8P507</accession>
<evidence type="ECO:0000313" key="2">
    <source>
        <dbReference type="EMBL" id="MFC4209725.1"/>
    </source>
</evidence>
<dbReference type="EMBL" id="JBHSBW010000003">
    <property type="protein sequence ID" value="MFC4209725.1"/>
    <property type="molecule type" value="Genomic_DNA"/>
</dbReference>
<organism evidence="2 3">
    <name type="scientific">Pedobacter lithocola</name>
    <dbReference type="NCBI Taxonomy" id="1908239"/>
    <lineage>
        <taxon>Bacteria</taxon>
        <taxon>Pseudomonadati</taxon>
        <taxon>Bacteroidota</taxon>
        <taxon>Sphingobacteriia</taxon>
        <taxon>Sphingobacteriales</taxon>
        <taxon>Sphingobacteriaceae</taxon>
        <taxon>Pedobacter</taxon>
    </lineage>
</organism>
<sequence length="35" mass="4298">MFKWNYYFVLVDNRKNFDDCRINGFVPEQKVIGKI</sequence>
<keyword evidence="3" id="KW-1185">Reference proteome</keyword>
<evidence type="ECO:0000259" key="1">
    <source>
        <dbReference type="Pfam" id="PF10502"/>
    </source>
</evidence>